<protein>
    <submittedName>
        <fullName evidence="1">Uncharacterized protein</fullName>
    </submittedName>
</protein>
<dbReference type="AlphaFoldDB" id="A0AAV8SDL9"/>
<evidence type="ECO:0000313" key="2">
    <source>
        <dbReference type="Proteomes" id="UP001159364"/>
    </source>
</evidence>
<sequence>MEFRIWEVGGDSVCMEGEALSWFCGRRVVTDEGLVDLQDRDGASLWKCQARNPLSALVKFKALEMRWRSITDPGGGGDYGLCKRFEGRNKVELQLIGADSLMQMMEMVFGGEAEEIQRKKEQGFCYRCDAKYGPRHRCGEKQFHILLKDEEQLDDSVKRK</sequence>
<accession>A0AAV8SDL9</accession>
<keyword evidence="2" id="KW-1185">Reference proteome</keyword>
<dbReference type="Proteomes" id="UP001159364">
    <property type="component" value="Linkage Group LG11"/>
</dbReference>
<dbReference type="EMBL" id="JAIWQS010000011">
    <property type="protein sequence ID" value="KAJ8750138.1"/>
    <property type="molecule type" value="Genomic_DNA"/>
</dbReference>
<comment type="caution">
    <text evidence="1">The sequence shown here is derived from an EMBL/GenBank/DDBJ whole genome shotgun (WGS) entry which is preliminary data.</text>
</comment>
<name>A0AAV8SDL9_9ROSI</name>
<reference evidence="1 2" key="1">
    <citation type="submission" date="2021-09" db="EMBL/GenBank/DDBJ databases">
        <title>Genomic insights and catalytic innovation underlie evolution of tropane alkaloids biosynthesis.</title>
        <authorList>
            <person name="Wang Y.-J."/>
            <person name="Tian T."/>
            <person name="Huang J.-P."/>
            <person name="Huang S.-X."/>
        </authorList>
    </citation>
    <scope>NUCLEOTIDE SEQUENCE [LARGE SCALE GENOMIC DNA]</scope>
    <source>
        <strain evidence="1">KIB-2018</strain>
        <tissue evidence="1">Leaf</tissue>
    </source>
</reference>
<gene>
    <name evidence="1" type="ORF">K2173_014053</name>
</gene>
<proteinExistence type="predicted"/>
<organism evidence="1 2">
    <name type="scientific">Erythroxylum novogranatense</name>
    <dbReference type="NCBI Taxonomy" id="1862640"/>
    <lineage>
        <taxon>Eukaryota</taxon>
        <taxon>Viridiplantae</taxon>
        <taxon>Streptophyta</taxon>
        <taxon>Embryophyta</taxon>
        <taxon>Tracheophyta</taxon>
        <taxon>Spermatophyta</taxon>
        <taxon>Magnoliopsida</taxon>
        <taxon>eudicotyledons</taxon>
        <taxon>Gunneridae</taxon>
        <taxon>Pentapetalae</taxon>
        <taxon>rosids</taxon>
        <taxon>fabids</taxon>
        <taxon>Malpighiales</taxon>
        <taxon>Erythroxylaceae</taxon>
        <taxon>Erythroxylum</taxon>
    </lineage>
</organism>
<evidence type="ECO:0000313" key="1">
    <source>
        <dbReference type="EMBL" id="KAJ8750138.1"/>
    </source>
</evidence>